<protein>
    <recommendedName>
        <fullName evidence="3">Transglycosylase SLT domain-containing protein</fullName>
    </recommendedName>
</protein>
<accession>A0ABT2HAC0</accession>
<evidence type="ECO:0000313" key="2">
    <source>
        <dbReference type="Proteomes" id="UP001165586"/>
    </source>
</evidence>
<feature type="non-terminal residue" evidence="1">
    <location>
        <position position="178"/>
    </location>
</feature>
<reference evidence="1" key="1">
    <citation type="submission" date="2022-08" db="EMBL/GenBank/DDBJ databases">
        <authorList>
            <person name="Deng Y."/>
            <person name="Han X.-F."/>
            <person name="Zhang Y.-Q."/>
        </authorList>
    </citation>
    <scope>NUCLEOTIDE SEQUENCE</scope>
    <source>
        <strain evidence="1">CPCC 203386</strain>
    </source>
</reference>
<dbReference type="Pfam" id="PF05352">
    <property type="entry name" value="Phage_connector"/>
    <property type="match status" value="1"/>
</dbReference>
<dbReference type="EMBL" id="JANLCJ010000260">
    <property type="protein sequence ID" value="MCS5736896.1"/>
    <property type="molecule type" value="Genomic_DNA"/>
</dbReference>
<dbReference type="RefSeq" id="WP_259543119.1">
    <property type="nucleotide sequence ID" value="NZ_JANLCJ010000260.1"/>
</dbReference>
<organism evidence="1 2">
    <name type="scientific">Herbiconiux daphne</name>
    <dbReference type="NCBI Taxonomy" id="2970914"/>
    <lineage>
        <taxon>Bacteria</taxon>
        <taxon>Bacillati</taxon>
        <taxon>Actinomycetota</taxon>
        <taxon>Actinomycetes</taxon>
        <taxon>Micrococcales</taxon>
        <taxon>Microbacteriaceae</taxon>
        <taxon>Herbiconiux</taxon>
    </lineage>
</organism>
<dbReference type="InterPro" id="IPR036199">
    <property type="entry name" value="Gp10_sf"/>
</dbReference>
<keyword evidence="2" id="KW-1185">Reference proteome</keyword>
<evidence type="ECO:0008006" key="3">
    <source>
        <dbReference type="Google" id="ProtNLM"/>
    </source>
</evidence>
<comment type="caution">
    <text evidence="1">The sequence shown here is derived from an EMBL/GenBank/DDBJ whole genome shotgun (WGS) entry which is preliminary data.</text>
</comment>
<dbReference type="InterPro" id="IPR008016">
    <property type="entry name" value="Gp10"/>
</dbReference>
<name>A0ABT2HAC0_9MICO</name>
<sequence>MYDFKNKRKNIQEANKYMLAKTASMFEYSGLPETIPAHELEKIIQTHGFAFITRAPDGELYAFAGTMGGEMDAYGNPQDIIIANTYLKFNKTLNIAKDGVLIKNDDFYIGLMPLYEKANTFLVENDINMMLWGYNSRTQKLMSAPDDKTKESADSYIKKIIDGDLSIIADNAMFDGVK</sequence>
<gene>
    <name evidence="1" type="ORF">N1032_24505</name>
</gene>
<evidence type="ECO:0000313" key="1">
    <source>
        <dbReference type="EMBL" id="MCS5736896.1"/>
    </source>
</evidence>
<dbReference type="Gene3D" id="2.40.500.10">
    <property type="entry name" value="Upper collar protein gp10 (connector protein)"/>
    <property type="match status" value="1"/>
</dbReference>
<dbReference type="SUPFAM" id="SSF56826">
    <property type="entry name" value="Upper collar protein gp10 (connector protein)"/>
    <property type="match status" value="1"/>
</dbReference>
<dbReference type="Proteomes" id="UP001165586">
    <property type="component" value="Unassembled WGS sequence"/>
</dbReference>
<proteinExistence type="predicted"/>